<keyword evidence="1 3" id="KW-0479">Metal-binding</keyword>
<evidence type="ECO:0000259" key="6">
    <source>
        <dbReference type="PROSITE" id="PS51007"/>
    </source>
</evidence>
<feature type="chain" id="PRO_5015157967" evidence="5">
    <location>
        <begin position="22"/>
        <end position="203"/>
    </location>
</feature>
<feature type="domain" description="Cytochrome c" evidence="6">
    <location>
        <begin position="44"/>
        <end position="199"/>
    </location>
</feature>
<keyword evidence="3" id="KW-0349">Heme</keyword>
<dbReference type="OrthoDB" id="656942at2"/>
<dbReference type="EMBL" id="PXYL01000004">
    <property type="protein sequence ID" value="PSJ61543.1"/>
    <property type="molecule type" value="Genomic_DNA"/>
</dbReference>
<gene>
    <name evidence="7" type="ORF">C7I85_10895</name>
</gene>
<dbReference type="PROSITE" id="PS51007">
    <property type="entry name" value="CYTC"/>
    <property type="match status" value="1"/>
</dbReference>
<feature type="signal peptide" evidence="5">
    <location>
        <begin position="1"/>
        <end position="21"/>
    </location>
</feature>
<reference evidence="7 8" key="1">
    <citation type="submission" date="2018-03" db="EMBL/GenBank/DDBJ databases">
        <title>The draft genome of Mesorhizobium soli JCM 19897.</title>
        <authorList>
            <person name="Li L."/>
            <person name="Liu L."/>
            <person name="Liang L."/>
            <person name="Wang T."/>
            <person name="Zhang X."/>
        </authorList>
    </citation>
    <scope>NUCLEOTIDE SEQUENCE [LARGE SCALE GENOMIC DNA]</scope>
    <source>
        <strain evidence="7 8">JCM 19897</strain>
    </source>
</reference>
<dbReference type="GO" id="GO:0020037">
    <property type="term" value="F:heme binding"/>
    <property type="evidence" value="ECO:0007669"/>
    <property type="project" value="InterPro"/>
</dbReference>
<comment type="caution">
    <text evidence="7">The sequence shown here is derived from an EMBL/GenBank/DDBJ whole genome shotgun (WGS) entry which is preliminary data.</text>
</comment>
<proteinExistence type="predicted"/>
<evidence type="ECO:0000256" key="5">
    <source>
        <dbReference type="SAM" id="SignalP"/>
    </source>
</evidence>
<keyword evidence="5" id="KW-0732">Signal</keyword>
<evidence type="ECO:0000313" key="7">
    <source>
        <dbReference type="EMBL" id="PSJ61543.1"/>
    </source>
</evidence>
<evidence type="ECO:0000256" key="2">
    <source>
        <dbReference type="ARBA" id="ARBA00023004"/>
    </source>
</evidence>
<dbReference type="InterPro" id="IPR036280">
    <property type="entry name" value="Multihaem_cyt_sf"/>
</dbReference>
<evidence type="ECO:0000256" key="4">
    <source>
        <dbReference type="SAM" id="MobiDB-lite"/>
    </source>
</evidence>
<feature type="compositionally biased region" description="Basic and acidic residues" evidence="4">
    <location>
        <begin position="71"/>
        <end position="82"/>
    </location>
</feature>
<dbReference type="InterPro" id="IPR009056">
    <property type="entry name" value="Cyt_c-like_dom"/>
</dbReference>
<accession>A0A2P7SGD7</accession>
<organism evidence="7 8">
    <name type="scientific">Pseudaminobacter soli</name>
    <name type="common">ex Li et al. 2025</name>
    <dbReference type="NCBI Taxonomy" id="1295366"/>
    <lineage>
        <taxon>Bacteria</taxon>
        <taxon>Pseudomonadati</taxon>
        <taxon>Pseudomonadota</taxon>
        <taxon>Alphaproteobacteria</taxon>
        <taxon>Hyphomicrobiales</taxon>
        <taxon>Phyllobacteriaceae</taxon>
        <taxon>Pseudaminobacter</taxon>
    </lineage>
</organism>
<dbReference type="GO" id="GO:0009055">
    <property type="term" value="F:electron transfer activity"/>
    <property type="evidence" value="ECO:0007669"/>
    <property type="project" value="InterPro"/>
</dbReference>
<name>A0A2P7SGD7_9HYPH</name>
<dbReference type="GO" id="GO:0046872">
    <property type="term" value="F:metal ion binding"/>
    <property type="evidence" value="ECO:0007669"/>
    <property type="project" value="UniProtKB-KW"/>
</dbReference>
<evidence type="ECO:0000313" key="8">
    <source>
        <dbReference type="Proteomes" id="UP000240653"/>
    </source>
</evidence>
<keyword evidence="8" id="KW-1185">Reference proteome</keyword>
<evidence type="ECO:0000256" key="1">
    <source>
        <dbReference type="ARBA" id="ARBA00022723"/>
    </source>
</evidence>
<protein>
    <submittedName>
        <fullName evidence="7">Isoquinoline 1-oxidoreductase subunit</fullName>
    </submittedName>
</protein>
<sequence>MSTDRRLLVILAAAASTLAPAASFALSALDGTLAAPETFASIADPAERSAAYFTELSKVLTNPRCTNCHPASDRPRQGDAARPHQPPVFRGPDGFGLASMRCSSCHHSANFEPAGVPGNPAWHLAPAEMAWEGKTPREICAQIKDPARNGGRSLDDLVHHIGDDTLVGWAWHPGGSRTPAPGTQQAAKALLQAWIETGAACPN</sequence>
<dbReference type="AlphaFoldDB" id="A0A2P7SGD7"/>
<evidence type="ECO:0000256" key="3">
    <source>
        <dbReference type="PROSITE-ProRule" id="PRU00433"/>
    </source>
</evidence>
<dbReference type="SUPFAM" id="SSF48695">
    <property type="entry name" value="Multiheme cytochromes"/>
    <property type="match status" value="1"/>
</dbReference>
<dbReference type="Proteomes" id="UP000240653">
    <property type="component" value="Unassembled WGS sequence"/>
</dbReference>
<keyword evidence="2 3" id="KW-0408">Iron</keyword>
<dbReference type="RefSeq" id="WP_106723975.1">
    <property type="nucleotide sequence ID" value="NZ_PXYL01000004.1"/>
</dbReference>
<feature type="region of interest" description="Disordered" evidence="4">
    <location>
        <begin position="68"/>
        <end position="88"/>
    </location>
</feature>